<dbReference type="Proteomes" id="UP000265080">
    <property type="component" value="Chromosome 1"/>
</dbReference>
<dbReference type="GeneTree" id="ENSGT00390000000455"/>
<feature type="region of interest" description="Disordered" evidence="5">
    <location>
        <begin position="1"/>
        <end position="365"/>
    </location>
</feature>
<feature type="compositionally biased region" description="Basic residues" evidence="5">
    <location>
        <begin position="1"/>
        <end position="11"/>
    </location>
</feature>
<dbReference type="AlphaFoldDB" id="A0A3P8S3G9"/>
<dbReference type="GO" id="GO:0000398">
    <property type="term" value="P:mRNA splicing, via spliceosome"/>
    <property type="evidence" value="ECO:0007669"/>
    <property type="project" value="InterPro"/>
</dbReference>
<dbReference type="GO" id="GO:0005634">
    <property type="term" value="C:nucleus"/>
    <property type="evidence" value="ECO:0007669"/>
    <property type="project" value="UniProtKB-SubCell"/>
</dbReference>
<name>A0A3P8S3G9_AMPPE</name>
<keyword evidence="3" id="KW-0539">Nucleus</keyword>
<evidence type="ECO:0000256" key="5">
    <source>
        <dbReference type="SAM" id="MobiDB-lite"/>
    </source>
</evidence>
<reference evidence="7 8" key="1">
    <citation type="submission" date="2018-03" db="EMBL/GenBank/DDBJ databases">
        <title>Finding Nemo's genes: A chromosome-scale reference assembly of the genome of the orange clownfish Amphiprion percula.</title>
        <authorList>
            <person name="Lehmann R."/>
        </authorList>
    </citation>
    <scope>NUCLEOTIDE SEQUENCE</scope>
</reference>
<feature type="compositionally biased region" description="Acidic residues" evidence="5">
    <location>
        <begin position="265"/>
        <end position="279"/>
    </location>
</feature>
<comment type="similarity">
    <text evidence="2">Belongs to the GCF family.</text>
</comment>
<evidence type="ECO:0000256" key="3">
    <source>
        <dbReference type="ARBA" id="ARBA00023242"/>
    </source>
</evidence>
<dbReference type="OMA" id="GRFQEWK"/>
<protein>
    <submittedName>
        <fullName evidence="7">GC-rich sequence DNA-binding factor 2</fullName>
    </submittedName>
</protein>
<dbReference type="PANTHER" id="PTHR12214:SF4">
    <property type="entry name" value="INTRON LARGE COMPLEX COMPONENT GCFC2"/>
    <property type="match status" value="1"/>
</dbReference>
<feature type="compositionally biased region" description="Basic and acidic residues" evidence="5">
    <location>
        <begin position="280"/>
        <end position="300"/>
    </location>
</feature>
<feature type="compositionally biased region" description="Low complexity" evidence="5">
    <location>
        <begin position="205"/>
        <end position="215"/>
    </location>
</feature>
<evidence type="ECO:0000256" key="1">
    <source>
        <dbReference type="ARBA" id="ARBA00004123"/>
    </source>
</evidence>
<keyword evidence="8" id="KW-1185">Reference proteome</keyword>
<accession>A0A3P8S3G9</accession>
<dbReference type="Ensembl" id="ENSAPET00000006330.1">
    <property type="protein sequence ID" value="ENSAPEP00000006164.1"/>
    <property type="gene ID" value="ENSAPEG00000004403.1"/>
</dbReference>
<keyword evidence="4" id="KW-0175">Coiled coil</keyword>
<feature type="coiled-coil region" evidence="4">
    <location>
        <begin position="399"/>
        <end position="426"/>
    </location>
</feature>
<feature type="compositionally biased region" description="Basic residues" evidence="5">
    <location>
        <begin position="352"/>
        <end position="361"/>
    </location>
</feature>
<feature type="region of interest" description="Disordered" evidence="5">
    <location>
        <begin position="486"/>
        <end position="531"/>
    </location>
</feature>
<dbReference type="InterPro" id="IPR012890">
    <property type="entry name" value="GCFC2-like"/>
</dbReference>
<feature type="compositionally biased region" description="Polar residues" evidence="5">
    <location>
        <begin position="486"/>
        <end position="506"/>
    </location>
</feature>
<feature type="domain" description="GCF C-terminal" evidence="6">
    <location>
        <begin position="557"/>
        <end position="769"/>
    </location>
</feature>
<dbReference type="InterPro" id="IPR022783">
    <property type="entry name" value="GCFC_dom"/>
</dbReference>
<feature type="compositionally biased region" description="Acidic residues" evidence="5">
    <location>
        <begin position="69"/>
        <end position="83"/>
    </location>
</feature>
<evidence type="ECO:0000256" key="2">
    <source>
        <dbReference type="ARBA" id="ARBA00010801"/>
    </source>
</evidence>
<reference evidence="7" key="2">
    <citation type="submission" date="2025-08" db="UniProtKB">
        <authorList>
            <consortium name="Ensembl"/>
        </authorList>
    </citation>
    <scope>IDENTIFICATION</scope>
</reference>
<feature type="compositionally biased region" description="Polar residues" evidence="5">
    <location>
        <begin position="158"/>
        <end position="168"/>
    </location>
</feature>
<dbReference type="Pfam" id="PF07842">
    <property type="entry name" value="GCFC"/>
    <property type="match status" value="1"/>
</dbReference>
<proteinExistence type="inferred from homology"/>
<reference evidence="7" key="3">
    <citation type="submission" date="2025-09" db="UniProtKB">
        <authorList>
            <consortium name="Ensembl"/>
        </authorList>
    </citation>
    <scope>IDENTIFICATION</scope>
</reference>
<evidence type="ECO:0000256" key="4">
    <source>
        <dbReference type="SAM" id="Coils"/>
    </source>
</evidence>
<evidence type="ECO:0000313" key="7">
    <source>
        <dbReference type="Ensembl" id="ENSAPEP00000006164.1"/>
    </source>
</evidence>
<feature type="compositionally biased region" description="Acidic residues" evidence="5">
    <location>
        <begin position="171"/>
        <end position="200"/>
    </location>
</feature>
<dbReference type="GO" id="GO:0003677">
    <property type="term" value="F:DNA binding"/>
    <property type="evidence" value="ECO:0007669"/>
    <property type="project" value="InterPro"/>
</dbReference>
<feature type="compositionally biased region" description="Low complexity" evidence="5">
    <location>
        <begin position="335"/>
        <end position="351"/>
    </location>
</feature>
<evidence type="ECO:0000259" key="6">
    <source>
        <dbReference type="Pfam" id="PF07842"/>
    </source>
</evidence>
<comment type="subcellular location">
    <subcellularLocation>
        <location evidence="1">Nucleus</location>
    </subcellularLocation>
</comment>
<sequence length="875" mass="98911">MFNKKPRRNFRQRKDSSSDDEDQQKNSGDGDKNQEASPAVVNKPSKVAQARGISCSSKRETTPPKPDSSDGEDGETLEVTEEGEEKKKDGLKKKTNSILSFSDDKEAGESTFKLKKSSDKAVLFQVRKKEVPPAKTTHSTASGGRGVPSSSSPRKDYGSQTSPQSLHSLDSEDENDDEDDDDHDDDDDGGNANDDNDSDEGGGRSPSASSDSSCSATKRVIIPNAEEIEAARRQRRATRARKEYIPLGRDGQSSAGSTPDHYSREDEDERVDDDDDEPDDHERRIEFAPRLKSIRERIAEKLGGSDGSLSGSNEEEQELWEETQIGKGVKRRPGEQSPSGSESSSYSSSRQNKGRPKKRSAGVRIPKTLPPITVSMVKRRITGQLDSLKEVHRARQADLRRMEGDVESAKTSLENLEENSSERQLKFYRTMTLYVHNLVECLQEKIVEINSLELDLHTLLSDNMDVLLAQRREKIKEQADALQQLSYNTDERSGSSANGTETQSDIGTGVKTEDDFLPEDTQPSPEDEEQLQKKIADILLKSQAVFSDVQDDFYNVKKILSRFEEWRGSYSESYHNAYISLCLPKLLNPIIRHQLLAWNPLKDVSGDFENLPWFTAVETFCHGHGHEELEHTDRQTLSNIIEKTIIPKITAYVELVWDPVSQRQSVCLSDVCHRLREDYSIFEGEQSKPVKTFIEAVVRKLRSRVDEDVFIPLYPKNLVEDKSSPQRHFRDLQFWTAVKLLGNMGKWDLLLPESLLKELMLDKLLNRYLMFTLCSQTLSTNAACKKIADSLPLSWFKGESACLPQLHNFRNHIVQNVHTICKQQPPKDPNTRSAVVELLKVLSIIRCYDSIMAIAEKYHYEDVIYSHQLLNQETV</sequence>
<dbReference type="PANTHER" id="PTHR12214">
    <property type="entry name" value="GC-RICH SEQUENCE DNA-BINDING FACTOR"/>
    <property type="match status" value="1"/>
</dbReference>
<organism evidence="7 8">
    <name type="scientific">Amphiprion percula</name>
    <name type="common">Orange clownfish</name>
    <name type="synonym">Lutjanus percula</name>
    <dbReference type="NCBI Taxonomy" id="161767"/>
    <lineage>
        <taxon>Eukaryota</taxon>
        <taxon>Metazoa</taxon>
        <taxon>Chordata</taxon>
        <taxon>Craniata</taxon>
        <taxon>Vertebrata</taxon>
        <taxon>Euteleostomi</taxon>
        <taxon>Actinopterygii</taxon>
        <taxon>Neopterygii</taxon>
        <taxon>Teleostei</taxon>
        <taxon>Neoteleostei</taxon>
        <taxon>Acanthomorphata</taxon>
        <taxon>Ovalentaria</taxon>
        <taxon>Pomacentridae</taxon>
        <taxon>Amphiprion</taxon>
    </lineage>
</organism>
<evidence type="ECO:0000313" key="8">
    <source>
        <dbReference type="Proteomes" id="UP000265080"/>
    </source>
</evidence>
<dbReference type="STRING" id="161767.ENSAPEP00000006164"/>